<keyword evidence="9" id="KW-0547">Nucleotide-binding</keyword>
<dbReference type="Pfam" id="PF03924">
    <property type="entry name" value="CHASE"/>
    <property type="match status" value="1"/>
</dbReference>
<dbReference type="Gene3D" id="1.10.287.130">
    <property type="match status" value="1"/>
</dbReference>
<feature type="transmembrane region" description="Helical" evidence="15">
    <location>
        <begin position="262"/>
        <end position="287"/>
    </location>
</feature>
<dbReference type="InterPro" id="IPR003661">
    <property type="entry name" value="HisK_dim/P_dom"/>
</dbReference>
<keyword evidence="13" id="KW-0902">Two-component regulatory system</keyword>
<dbReference type="KEGG" id="msq:BKP64_16560"/>
<dbReference type="PANTHER" id="PTHR43711">
    <property type="entry name" value="TWO-COMPONENT HISTIDINE KINASE"/>
    <property type="match status" value="1"/>
</dbReference>
<keyword evidence="6" id="KW-0597">Phosphoprotein</keyword>
<evidence type="ECO:0000256" key="13">
    <source>
        <dbReference type="ARBA" id="ARBA00023012"/>
    </source>
</evidence>
<feature type="domain" description="Histidine kinase" evidence="16">
    <location>
        <begin position="421"/>
        <end position="639"/>
    </location>
</feature>
<evidence type="ECO:0000259" key="16">
    <source>
        <dbReference type="PROSITE" id="PS50109"/>
    </source>
</evidence>
<evidence type="ECO:0000256" key="1">
    <source>
        <dbReference type="ARBA" id="ARBA00000085"/>
    </source>
</evidence>
<dbReference type="CDD" id="cd00082">
    <property type="entry name" value="HisKA"/>
    <property type="match status" value="1"/>
</dbReference>
<dbReference type="PRINTS" id="PR00344">
    <property type="entry name" value="BCTRLSENSOR"/>
</dbReference>
<evidence type="ECO:0000256" key="4">
    <source>
        <dbReference type="ARBA" id="ARBA00012438"/>
    </source>
</evidence>
<keyword evidence="19" id="KW-1185">Reference proteome</keyword>
<dbReference type="Pfam" id="PF02518">
    <property type="entry name" value="HATPase_c"/>
    <property type="match status" value="1"/>
</dbReference>
<dbReference type="Gene3D" id="3.30.450.350">
    <property type="entry name" value="CHASE domain"/>
    <property type="match status" value="1"/>
</dbReference>
<dbReference type="InterPro" id="IPR004358">
    <property type="entry name" value="Sig_transdc_His_kin-like_C"/>
</dbReference>
<dbReference type="SMART" id="SM00388">
    <property type="entry name" value="HisKA"/>
    <property type="match status" value="1"/>
</dbReference>
<dbReference type="GO" id="GO:0045121">
    <property type="term" value="C:membrane raft"/>
    <property type="evidence" value="ECO:0007669"/>
    <property type="project" value="UniProtKB-SubCell"/>
</dbReference>
<dbReference type="InterPro" id="IPR042240">
    <property type="entry name" value="CHASE_sf"/>
</dbReference>
<evidence type="ECO:0000256" key="2">
    <source>
        <dbReference type="ARBA" id="ARBA00004236"/>
    </source>
</evidence>
<evidence type="ECO:0000256" key="8">
    <source>
        <dbReference type="ARBA" id="ARBA00022692"/>
    </source>
</evidence>
<dbReference type="AlphaFoldDB" id="A0A1D9GQ33"/>
<keyword evidence="8 15" id="KW-0812">Transmembrane</keyword>
<dbReference type="FunFam" id="3.30.565.10:FF:000023">
    <property type="entry name" value="PAS domain-containing sensor histidine kinase"/>
    <property type="match status" value="1"/>
</dbReference>
<dbReference type="Proteomes" id="UP000177445">
    <property type="component" value="Chromosome"/>
</dbReference>
<evidence type="ECO:0000256" key="5">
    <source>
        <dbReference type="ARBA" id="ARBA00022475"/>
    </source>
</evidence>
<dbReference type="InterPro" id="IPR006189">
    <property type="entry name" value="CHASE_dom"/>
</dbReference>
<dbReference type="CDD" id="cd16922">
    <property type="entry name" value="HATPase_EvgS-ArcB-TorS-like"/>
    <property type="match status" value="1"/>
</dbReference>
<protein>
    <recommendedName>
        <fullName evidence="4">histidine kinase</fullName>
        <ecNumber evidence="4">2.7.13.3</ecNumber>
    </recommendedName>
</protein>
<name>A0A1D9GQ33_9GAMM</name>
<comment type="catalytic activity">
    <reaction evidence="1">
        <text>ATP + protein L-histidine = ADP + protein N-phospho-L-histidine.</text>
        <dbReference type="EC" id="2.7.13.3"/>
    </reaction>
</comment>
<evidence type="ECO:0000256" key="9">
    <source>
        <dbReference type="ARBA" id="ARBA00022741"/>
    </source>
</evidence>
<dbReference type="Pfam" id="PF00512">
    <property type="entry name" value="HisKA"/>
    <property type="match status" value="1"/>
</dbReference>
<keyword evidence="12 15" id="KW-1133">Transmembrane helix</keyword>
<keyword evidence="11" id="KW-0067">ATP-binding</keyword>
<dbReference type="PANTHER" id="PTHR43711:SF1">
    <property type="entry name" value="HISTIDINE KINASE 1"/>
    <property type="match status" value="1"/>
</dbReference>
<reference evidence="18 19" key="1">
    <citation type="submission" date="2016-10" db="EMBL/GenBank/DDBJ databases">
        <title>Marinobacter salinus sp. nov., a moderately halophilic bacterium isolated from a tidal flat environment.</title>
        <authorList>
            <person name="Park S.-J."/>
        </authorList>
    </citation>
    <scope>NUCLEOTIDE SEQUENCE [LARGE SCALE GENOMIC DNA]</scope>
    <source>
        <strain evidence="18 19">Hb8</strain>
    </source>
</reference>
<dbReference type="InterPro" id="IPR050736">
    <property type="entry name" value="Sensor_HK_Regulatory"/>
</dbReference>
<organism evidence="18 19">
    <name type="scientific">Marinobacter salinus</name>
    <dbReference type="NCBI Taxonomy" id="1874317"/>
    <lineage>
        <taxon>Bacteria</taxon>
        <taxon>Pseudomonadati</taxon>
        <taxon>Pseudomonadota</taxon>
        <taxon>Gammaproteobacteria</taxon>
        <taxon>Pseudomonadales</taxon>
        <taxon>Marinobacteraceae</taxon>
        <taxon>Marinobacter</taxon>
    </lineage>
</organism>
<dbReference type="SMART" id="SM00387">
    <property type="entry name" value="HATPase_c"/>
    <property type="match status" value="1"/>
</dbReference>
<evidence type="ECO:0000256" key="12">
    <source>
        <dbReference type="ARBA" id="ARBA00022989"/>
    </source>
</evidence>
<dbReference type="SMART" id="SM01079">
    <property type="entry name" value="CHASE"/>
    <property type="match status" value="1"/>
</dbReference>
<dbReference type="EC" id="2.7.13.3" evidence="4"/>
<evidence type="ECO:0000313" key="19">
    <source>
        <dbReference type="Proteomes" id="UP000177445"/>
    </source>
</evidence>
<dbReference type="GO" id="GO:0005524">
    <property type="term" value="F:ATP binding"/>
    <property type="evidence" value="ECO:0007669"/>
    <property type="project" value="UniProtKB-KW"/>
</dbReference>
<dbReference type="PROSITE" id="PS50839">
    <property type="entry name" value="CHASE"/>
    <property type="match status" value="1"/>
</dbReference>
<dbReference type="GO" id="GO:0005886">
    <property type="term" value="C:plasma membrane"/>
    <property type="evidence" value="ECO:0007669"/>
    <property type="project" value="UniProtKB-SubCell"/>
</dbReference>
<dbReference type="PROSITE" id="PS50109">
    <property type="entry name" value="HIS_KIN"/>
    <property type="match status" value="1"/>
</dbReference>
<keyword evidence="7" id="KW-0808">Transferase</keyword>
<comment type="subcellular location">
    <subcellularLocation>
        <location evidence="2">Cell membrane</location>
    </subcellularLocation>
    <subcellularLocation>
        <location evidence="3">Membrane raft</location>
        <topology evidence="3">Multi-pass membrane protein</topology>
    </subcellularLocation>
</comment>
<dbReference type="InterPro" id="IPR005467">
    <property type="entry name" value="His_kinase_dom"/>
</dbReference>
<feature type="transmembrane region" description="Helical" evidence="15">
    <location>
        <begin position="12"/>
        <end position="32"/>
    </location>
</feature>
<keyword evidence="14 15" id="KW-0472">Membrane</keyword>
<keyword evidence="5" id="KW-1003">Cell membrane</keyword>
<dbReference type="GO" id="GO:0000155">
    <property type="term" value="F:phosphorelay sensor kinase activity"/>
    <property type="evidence" value="ECO:0007669"/>
    <property type="project" value="InterPro"/>
</dbReference>
<sequence>MTVKNGDGLFHTLVWGSRLSIFLLMLIVAFTLDSASSSRHQVQVRQQSQVKLDEISLALQSTILQNIQTVWGLAANVSVQPDINEQQFRQLASVIFQLAPELRNIGLAPGFVIRHIYPLAGNEAALGLDLTRQSLSEQQVKHLLDSRRAIFSGPINLVQGGQGLASRIPIFENETGKFWGVISVILDIQRLFEKAGLEALKGDLNFAISTSDNIENTDAVFFGPTESQWTSPLASTVKMPGVTWTLFAEPVQSWPNHPEDPWLIRSALALMVLIITGGAFWLTSLLLKDREMQRRFWGLFELAPIGIGLYSAHRKVLLRANQTFTRSFGVAAQSLDYFERVFDQNGQQLPEGLGIQESLRKNIRFSGLTGYFPGPDQSLLPVMLQGLKLDAHDSEAVIWLITEDISDQKKVDRMKNEFISTVSHELRTPLTSISGALGLLANNAAGELPDKASKLAQIAYRNSRQLTFLINDLLDIEKLVAGKMPFRLENCPLADMVRDSIENIESFARERQVDLKVGELGPVWVRVDRQRLEQAISNLLSNAIKFSPRGSAVEIHTQSTGENIRLCIQDQGDGVSPDFHDRIFKKFSQADGSDRRDKGGTGLGLAITRELMTNMGGTVNYESPPGRGATFWLELPVTLT</sequence>
<dbReference type="SUPFAM" id="SSF47384">
    <property type="entry name" value="Homodimeric domain of signal transducing histidine kinase"/>
    <property type="match status" value="1"/>
</dbReference>
<evidence type="ECO:0000256" key="15">
    <source>
        <dbReference type="SAM" id="Phobius"/>
    </source>
</evidence>
<dbReference type="RefSeq" id="WP_070972621.1">
    <property type="nucleotide sequence ID" value="NZ_CP017715.1"/>
</dbReference>
<evidence type="ECO:0000256" key="7">
    <source>
        <dbReference type="ARBA" id="ARBA00022679"/>
    </source>
</evidence>
<dbReference type="FunFam" id="1.10.287.130:FF:000001">
    <property type="entry name" value="Two-component sensor histidine kinase"/>
    <property type="match status" value="1"/>
</dbReference>
<dbReference type="InterPro" id="IPR003594">
    <property type="entry name" value="HATPase_dom"/>
</dbReference>
<evidence type="ECO:0000256" key="10">
    <source>
        <dbReference type="ARBA" id="ARBA00022777"/>
    </source>
</evidence>
<dbReference type="STRING" id="1874317.BKP64_16560"/>
<dbReference type="InterPro" id="IPR036097">
    <property type="entry name" value="HisK_dim/P_sf"/>
</dbReference>
<dbReference type="OrthoDB" id="9804645at2"/>
<evidence type="ECO:0000256" key="6">
    <source>
        <dbReference type="ARBA" id="ARBA00022553"/>
    </source>
</evidence>
<accession>A0A1D9GQ33</accession>
<dbReference type="EMBL" id="CP017715">
    <property type="protein sequence ID" value="AOY89654.1"/>
    <property type="molecule type" value="Genomic_DNA"/>
</dbReference>
<feature type="domain" description="CHASE" evidence="17">
    <location>
        <begin position="111"/>
        <end position="200"/>
    </location>
</feature>
<dbReference type="Gene3D" id="3.30.565.10">
    <property type="entry name" value="Histidine kinase-like ATPase, C-terminal domain"/>
    <property type="match status" value="1"/>
</dbReference>
<proteinExistence type="predicted"/>
<evidence type="ECO:0000256" key="11">
    <source>
        <dbReference type="ARBA" id="ARBA00022840"/>
    </source>
</evidence>
<gene>
    <name evidence="18" type="ORF">BKP64_16560</name>
</gene>
<dbReference type="SUPFAM" id="SSF55874">
    <property type="entry name" value="ATPase domain of HSP90 chaperone/DNA topoisomerase II/histidine kinase"/>
    <property type="match status" value="1"/>
</dbReference>
<evidence type="ECO:0000256" key="14">
    <source>
        <dbReference type="ARBA" id="ARBA00023136"/>
    </source>
</evidence>
<evidence type="ECO:0000313" key="18">
    <source>
        <dbReference type="EMBL" id="AOY89654.1"/>
    </source>
</evidence>
<dbReference type="InterPro" id="IPR036890">
    <property type="entry name" value="HATPase_C_sf"/>
</dbReference>
<evidence type="ECO:0000256" key="3">
    <source>
        <dbReference type="ARBA" id="ARBA00004314"/>
    </source>
</evidence>
<evidence type="ECO:0000259" key="17">
    <source>
        <dbReference type="PROSITE" id="PS50839"/>
    </source>
</evidence>
<keyword evidence="10 18" id="KW-0418">Kinase</keyword>